<dbReference type="AlphaFoldDB" id="A0A0F6SDI4"/>
<dbReference type="Proteomes" id="UP000034883">
    <property type="component" value="Chromosome"/>
</dbReference>
<feature type="signal peptide" evidence="3">
    <location>
        <begin position="1"/>
        <end position="20"/>
    </location>
</feature>
<protein>
    <submittedName>
        <fullName evidence="4">Uncharacterized protein</fullName>
    </submittedName>
</protein>
<keyword evidence="2" id="KW-0812">Transmembrane</keyword>
<keyword evidence="5" id="KW-1185">Reference proteome</keyword>
<dbReference type="InterPro" id="IPR025975">
    <property type="entry name" value="Polysacc_lyase"/>
</dbReference>
<feature type="region of interest" description="Disordered" evidence="1">
    <location>
        <begin position="264"/>
        <end position="289"/>
    </location>
</feature>
<evidence type="ECO:0000256" key="3">
    <source>
        <dbReference type="SAM" id="SignalP"/>
    </source>
</evidence>
<feature type="transmembrane region" description="Helical" evidence="2">
    <location>
        <begin position="305"/>
        <end position="321"/>
    </location>
</feature>
<feature type="chain" id="PRO_5002509520" evidence="3">
    <location>
        <begin position="21"/>
        <end position="326"/>
    </location>
</feature>
<gene>
    <name evidence="4" type="ORF">DB32_000648</name>
</gene>
<keyword evidence="2" id="KW-1133">Transmembrane helix</keyword>
<dbReference type="Gene3D" id="2.60.120.200">
    <property type="match status" value="1"/>
</dbReference>
<evidence type="ECO:0000313" key="5">
    <source>
        <dbReference type="Proteomes" id="UP000034883"/>
    </source>
</evidence>
<feature type="compositionally biased region" description="Low complexity" evidence="1">
    <location>
        <begin position="264"/>
        <end position="281"/>
    </location>
</feature>
<name>A0A0F6SDI4_9BACT</name>
<evidence type="ECO:0000313" key="4">
    <source>
        <dbReference type="EMBL" id="AKF03499.1"/>
    </source>
</evidence>
<keyword evidence="2" id="KW-0472">Membrane</keyword>
<dbReference type="EMBL" id="CP011125">
    <property type="protein sequence ID" value="AKF03499.1"/>
    <property type="molecule type" value="Genomic_DNA"/>
</dbReference>
<accession>A0A0F6SDI4</accession>
<reference evidence="4 5" key="1">
    <citation type="submission" date="2015-03" db="EMBL/GenBank/DDBJ databases">
        <title>Genome assembly of Sandaracinus amylolyticus DSM 53668.</title>
        <authorList>
            <person name="Sharma G."/>
            <person name="Subramanian S."/>
        </authorList>
    </citation>
    <scope>NUCLEOTIDE SEQUENCE [LARGE SCALE GENOMIC DNA]</scope>
    <source>
        <strain evidence="4 5">DSM 53668</strain>
    </source>
</reference>
<dbReference type="InterPro" id="IPR013320">
    <property type="entry name" value="ConA-like_dom_sf"/>
</dbReference>
<keyword evidence="3" id="KW-0732">Signal</keyword>
<organism evidence="4 5">
    <name type="scientific">Sandaracinus amylolyticus</name>
    <dbReference type="NCBI Taxonomy" id="927083"/>
    <lineage>
        <taxon>Bacteria</taxon>
        <taxon>Pseudomonadati</taxon>
        <taxon>Myxococcota</taxon>
        <taxon>Polyangia</taxon>
        <taxon>Polyangiales</taxon>
        <taxon>Sandaracinaceae</taxon>
        <taxon>Sandaracinus</taxon>
    </lineage>
</organism>
<dbReference type="SUPFAM" id="SSF49899">
    <property type="entry name" value="Concanavalin A-like lectins/glucanases"/>
    <property type="match status" value="1"/>
</dbReference>
<sequence>MVLGLVAVSAMTALASRASAQVAWRGDFETGDTSQFSYRLNETVEGRRYITVQSDTVVEGTRAARIELHDDAVWPNGLKRVELSHQPDAARTAEGAETYFAWSLYLPETLSSDPAQTIGYWESADSYRQMMAFDLSGTTLTFTTRQPSNVEQWRGEGVITPGEWHRIAMHVRWSKDAAIGRVSVWLDGDRVVDGAVARTLNDDNPHFVQIGLLRGAISFSDVPVIVIDDVVEGNSLADVRPADLPGEEPDAGVMERDAGVIDAGGVDAGSDAGRSDASSDADAGRMSREDEIVGGSCAVGRGRPTGTLVIAVLLTSLGMVVRRRRR</sequence>
<proteinExistence type="predicted"/>
<dbReference type="Pfam" id="PF14099">
    <property type="entry name" value="Polysacc_lyase"/>
    <property type="match status" value="1"/>
</dbReference>
<dbReference type="KEGG" id="samy:DB32_000648"/>
<evidence type="ECO:0000256" key="2">
    <source>
        <dbReference type="SAM" id="Phobius"/>
    </source>
</evidence>
<evidence type="ECO:0000256" key="1">
    <source>
        <dbReference type="SAM" id="MobiDB-lite"/>
    </source>
</evidence>